<comment type="caution">
    <text evidence="2">The sequence shown here is derived from an EMBL/GenBank/DDBJ whole genome shotgun (WGS) entry which is preliminary data.</text>
</comment>
<dbReference type="GeneID" id="30005409"/>
<dbReference type="EMBL" id="LVYI01000001">
    <property type="protein sequence ID" value="OAP65267.1"/>
    <property type="molecule type" value="Genomic_DNA"/>
</dbReference>
<dbReference type="AlphaFoldDB" id="A0A178ZZT6"/>
<dbReference type="InterPro" id="IPR036465">
    <property type="entry name" value="vWFA_dom_sf"/>
</dbReference>
<dbReference type="Pfam" id="PF00092">
    <property type="entry name" value="VWA"/>
    <property type="match status" value="1"/>
</dbReference>
<accession>A0A178ZZT6</accession>
<sequence>MDDMQENGDTALWDALALAADHLVEEGGRYPGIKKRIICLSDGHDTSSTQTAADVSQIPIQHGIVVDSVCIEKEENRELRSVSCYAGGYKFTPTSLEQTAILCDLEPVLSIHERPRGPRTMSARLPISHLATYAAKPDPVFISDFPARKTHENLHDTFVPVSRIERMTHATLSEQPRSAPSSTSSIRTNRLLGEIRAIADQPHPSYDVYSFLRTTWVSGI</sequence>
<dbReference type="Gene3D" id="3.40.50.410">
    <property type="entry name" value="von Willebrand factor, type A domain"/>
    <property type="match status" value="1"/>
</dbReference>
<name>A0A178ZZT6_9EURO</name>
<dbReference type="InterPro" id="IPR002035">
    <property type="entry name" value="VWF_A"/>
</dbReference>
<keyword evidence="3" id="KW-1185">Reference proteome</keyword>
<dbReference type="Proteomes" id="UP000078343">
    <property type="component" value="Unassembled WGS sequence"/>
</dbReference>
<dbReference type="OrthoDB" id="4135107at2759"/>
<evidence type="ECO:0000313" key="3">
    <source>
        <dbReference type="Proteomes" id="UP000078343"/>
    </source>
</evidence>
<feature type="domain" description="VWFA" evidence="1">
    <location>
        <begin position="5"/>
        <end position="98"/>
    </location>
</feature>
<dbReference type="RefSeq" id="XP_018698634.1">
    <property type="nucleotide sequence ID" value="XM_018832755.1"/>
</dbReference>
<proteinExistence type="predicted"/>
<organism evidence="2 3">
    <name type="scientific">Fonsecaea erecta</name>
    <dbReference type="NCBI Taxonomy" id="1367422"/>
    <lineage>
        <taxon>Eukaryota</taxon>
        <taxon>Fungi</taxon>
        <taxon>Dikarya</taxon>
        <taxon>Ascomycota</taxon>
        <taxon>Pezizomycotina</taxon>
        <taxon>Eurotiomycetes</taxon>
        <taxon>Chaetothyriomycetidae</taxon>
        <taxon>Chaetothyriales</taxon>
        <taxon>Herpotrichiellaceae</taxon>
        <taxon>Fonsecaea</taxon>
    </lineage>
</organism>
<gene>
    <name evidence="2" type="ORF">AYL99_01239</name>
</gene>
<reference evidence="2 3" key="1">
    <citation type="submission" date="2016-04" db="EMBL/GenBank/DDBJ databases">
        <title>Draft genome of Fonsecaea erecta CBS 125763.</title>
        <authorList>
            <person name="Weiss V.A."/>
            <person name="Vicente V.A."/>
            <person name="Raittz R.T."/>
            <person name="Moreno L.F."/>
            <person name="De Souza E.M."/>
            <person name="Pedrosa F.O."/>
            <person name="Steffens M.B."/>
            <person name="Faoro H."/>
            <person name="Tadra-Sfeir M.Z."/>
            <person name="Najafzadeh M.J."/>
            <person name="Felipe M.S."/>
            <person name="Teixeira M."/>
            <person name="Sun J."/>
            <person name="Xi L."/>
            <person name="Gomes R."/>
            <person name="De Azevedo C.M."/>
            <person name="Salgado C.G."/>
            <person name="Da Silva M.B."/>
            <person name="Nascimento M.F."/>
            <person name="Queiroz-Telles F."/>
            <person name="Attili D.S."/>
            <person name="Gorbushina A."/>
        </authorList>
    </citation>
    <scope>NUCLEOTIDE SEQUENCE [LARGE SCALE GENOMIC DNA]</scope>
    <source>
        <strain evidence="2 3">CBS 125763</strain>
    </source>
</reference>
<protein>
    <recommendedName>
        <fullName evidence="1">VWFA domain-containing protein</fullName>
    </recommendedName>
</protein>
<evidence type="ECO:0000259" key="1">
    <source>
        <dbReference type="Pfam" id="PF00092"/>
    </source>
</evidence>
<evidence type="ECO:0000313" key="2">
    <source>
        <dbReference type="EMBL" id="OAP65267.1"/>
    </source>
</evidence>
<dbReference type="SUPFAM" id="SSF53300">
    <property type="entry name" value="vWA-like"/>
    <property type="match status" value="1"/>
</dbReference>
<dbReference type="STRING" id="1367422.A0A178ZZT6"/>